<accession>A0ABX4XQT2</accession>
<evidence type="ECO:0000259" key="5">
    <source>
        <dbReference type="Pfam" id="PF17802"/>
    </source>
</evidence>
<keyword evidence="4" id="KW-1133">Transmembrane helix</keyword>
<keyword evidence="4" id="KW-0812">Transmembrane</keyword>
<comment type="caution">
    <text evidence="6">The sequence shown here is derived from an EMBL/GenBank/DDBJ whole genome shotgun (WGS) entry which is preliminary data.</text>
</comment>
<name>A0ABX4XQT2_9LIST</name>
<dbReference type="InterPro" id="IPR013783">
    <property type="entry name" value="Ig-like_fold"/>
</dbReference>
<protein>
    <recommendedName>
        <fullName evidence="5">SpaA-like prealbumin fold domain-containing protein</fullName>
    </recommendedName>
</protein>
<keyword evidence="4" id="KW-0472">Membrane</keyword>
<dbReference type="SUPFAM" id="SSF49478">
    <property type="entry name" value="Cna protein B-type domain"/>
    <property type="match status" value="2"/>
</dbReference>
<evidence type="ECO:0000256" key="2">
    <source>
        <dbReference type="ARBA" id="ARBA00022525"/>
    </source>
</evidence>
<keyword evidence="2" id="KW-0964">Secreted</keyword>
<gene>
    <name evidence="6" type="ORF">BMT55_03450</name>
</gene>
<evidence type="ECO:0000256" key="4">
    <source>
        <dbReference type="SAM" id="Phobius"/>
    </source>
</evidence>
<dbReference type="EMBL" id="MPDH01000003">
    <property type="protein sequence ID" value="PNP93837.1"/>
    <property type="molecule type" value="Genomic_DNA"/>
</dbReference>
<dbReference type="SUPFAM" id="SSF49401">
    <property type="entry name" value="Bacterial adhesins"/>
    <property type="match status" value="1"/>
</dbReference>
<comment type="similarity">
    <text evidence="1">Belongs to the serine-aspartate repeat-containing protein (SDr) family.</text>
</comment>
<dbReference type="Gene3D" id="2.60.40.740">
    <property type="match status" value="1"/>
</dbReference>
<dbReference type="InterPro" id="IPR008966">
    <property type="entry name" value="Adhesion_dom_sf"/>
</dbReference>
<reference evidence="6 7" key="1">
    <citation type="submission" date="2016-11" db="EMBL/GenBank/DDBJ databases">
        <title>Whole Genome Sequence of Listeria newyorkensis.</title>
        <authorList>
            <person name="Frink S."/>
            <person name="Morales C."/>
            <person name="Kiang D."/>
        </authorList>
    </citation>
    <scope>NUCLEOTIDE SEQUENCE [LARGE SCALE GENOMIC DNA]</scope>
    <source>
        <strain evidence="6 7">F1604011-044</strain>
    </source>
</reference>
<evidence type="ECO:0000256" key="3">
    <source>
        <dbReference type="ARBA" id="ARBA00022729"/>
    </source>
</evidence>
<feature type="domain" description="SpaA-like prealbumin fold" evidence="5">
    <location>
        <begin position="471"/>
        <end position="548"/>
    </location>
</feature>
<evidence type="ECO:0000313" key="7">
    <source>
        <dbReference type="Proteomes" id="UP000236500"/>
    </source>
</evidence>
<dbReference type="Proteomes" id="UP000236500">
    <property type="component" value="Unassembled WGS sequence"/>
</dbReference>
<evidence type="ECO:0000313" key="6">
    <source>
        <dbReference type="EMBL" id="PNP93837.1"/>
    </source>
</evidence>
<dbReference type="Gene3D" id="2.60.40.10">
    <property type="entry name" value="Immunoglobulins"/>
    <property type="match status" value="2"/>
</dbReference>
<evidence type="ECO:0000256" key="1">
    <source>
        <dbReference type="ARBA" id="ARBA00007257"/>
    </source>
</evidence>
<dbReference type="NCBIfam" id="TIGR01167">
    <property type="entry name" value="LPXTG_anchor"/>
    <property type="match status" value="1"/>
</dbReference>
<dbReference type="PANTHER" id="PTHR36108">
    <property type="entry name" value="COLOSSIN-B-RELATED"/>
    <property type="match status" value="1"/>
</dbReference>
<dbReference type="Pfam" id="PF17802">
    <property type="entry name" value="SpaA"/>
    <property type="match status" value="2"/>
</dbReference>
<keyword evidence="3" id="KW-0732">Signal</keyword>
<dbReference type="RefSeq" id="WP_036090348.1">
    <property type="nucleotide sequence ID" value="NZ_CP113980.1"/>
</dbReference>
<feature type="transmembrane region" description="Helical" evidence="4">
    <location>
        <begin position="7"/>
        <end position="26"/>
    </location>
</feature>
<dbReference type="PANTHER" id="PTHR36108:SF13">
    <property type="entry name" value="COLOSSIN-B-RELATED"/>
    <property type="match status" value="1"/>
</dbReference>
<proteinExistence type="inferred from homology"/>
<keyword evidence="7" id="KW-1185">Reference proteome</keyword>
<feature type="domain" description="SpaA-like prealbumin fold" evidence="5">
    <location>
        <begin position="562"/>
        <end position="648"/>
    </location>
</feature>
<organism evidence="6 7">
    <name type="scientific">Listeria newyorkensis</name>
    <dbReference type="NCBI Taxonomy" id="1497681"/>
    <lineage>
        <taxon>Bacteria</taxon>
        <taxon>Bacillati</taxon>
        <taxon>Bacillota</taxon>
        <taxon>Bacilli</taxon>
        <taxon>Bacillales</taxon>
        <taxon>Listeriaceae</taxon>
        <taxon>Listeria</taxon>
    </lineage>
</organism>
<feature type="transmembrane region" description="Helical" evidence="4">
    <location>
        <begin position="723"/>
        <end position="743"/>
    </location>
</feature>
<sequence>MKIKKYTAIFMIMLLSVQLGMLFLIVKKDQVMAEGTGVNTTISVASGTIKSRQEVNLHVNVFGSAGDFLGEHGKIIVTIPREIVYNVNDFDTKMLIPEPFKYEGIERDTTNFKLTFSVDTKLIGENDAFNGLFQIKFGAPILKVGGAQASIQNFTVTYAGKQQQTSAEIQRQNTLHLPVFDKWYKGDFDQNGVANLNTMAPEGNRFQLVVNYRGVELKDVVVSDTLPQGTKLIPAVSRVSTPGNPMTKDNIRILKVTDFDEEGEAIRYAYVTEEFKDKIAYNDVTKRFTVDFGDIAADTTYFVEYALEIEDTNLGIKANVANLTASNRQPIEKTVSVQAIKHYGTSYILNKSVDKTALNYDENELTYTLRLVPLDGDAIPAGTVVTDPLSEKMVAPEIGAYDEKKFDIKVENNKLVIKMLQDLPKGDLAEWHFKVNVASLKMGETLSNQAFLILPNDMIYSNSVSTRKYDGRIQIKKVDNLNNPVSGAMYEILNDKDERVFEGITNAKGLLVSNALQLGNYTVREVLAPVGYILDNTPHYVVVNDGDTVPIILGTENMLRSGTIELTKVDADNPSMTLADAIFELRDNEGEILLQDMTTDINGKIVISGLIPGKYSFIETKAPAGYILDNTPVLVTVEIGENDTQVQVIKENRREVSVAPEKPPVLLDPPDRIPEITLPETPVTTPVKKLMKIPVNPVIKPITNTVEKTTPPQIKLPKTGDSLANQAVFYGLGMLLLGVVYLVRRKSA</sequence>
<dbReference type="InterPro" id="IPR041033">
    <property type="entry name" value="SpaA_PFL_dom_1"/>
</dbReference>